<protein>
    <submittedName>
        <fullName evidence="1">Uncharacterized protein</fullName>
    </submittedName>
</protein>
<gene>
    <name evidence="1" type="ORF">CDAUBV1_LOCUS6328</name>
</gene>
<evidence type="ECO:0000313" key="1">
    <source>
        <dbReference type="EMBL" id="CAL5133041.1"/>
    </source>
</evidence>
<sequence length="689" mass="76675">MACINAFAFCVSHADCRDEEFLVRELSTVREQLSKGLKYFTDSRNKSGGSDLHLKEQVHRFVKKLSTYLELSDEISYDLLVNFLATQNADGEDDVQMFIANGRISTLLNRLRLFYWQERLSLLSLLRLAVCTWHDSWSHIADVLFAMTPFNSRDELIDYVLNEYIRTANLTENFVKEGRFGTARLTLSTGVTDFESNEEFDSVIAQDLKEQLELLNTILVGVFQDSDLTNASSRFTKILETFWSKSFGLQTPVLYSMTKHRAVINQICFTQMLILIRAAHLDSPNLFGNSNEHDLKKDRPKSAGCTKTHFLNDSRLLNRLLASLSDLGDLPVHGPLLLFGAVCATAFGLSSLESADQPLESGDAYSVDPNADNRQSVARDARVERLAEGSETFSLVVERYAGLAIESLRVFNFLNNQLDGAAQYSGSRDQEQEMLSNDSSFKEDFNMSLIDFCANVAIFDLLTLLARDVVLWSLDSDQTNNLEDTGLFGLPNRTAFIQLFSKTLRIVVRHSSLAIRPQKTPGSSSLSKLSEGSLPSNGCIGRRITRLVQALTEGFPYDLSILRLCTSLMLPSLADTKQVQKRDSTMSSLVSELVTSMPYLAERLTPELSSLISCSATPWYPQLQADGDISASNQFTLSRVRTALSVDLSRDLGLNHDVLDASGRSVYATICSGVRLPTGTRGIIKSGEC</sequence>
<dbReference type="AlphaFoldDB" id="A0AAV2T863"/>
<accession>A0AAV2T863</accession>
<proteinExistence type="predicted"/>
<name>A0AAV2T863_CALDB</name>
<organism evidence="1 2">
    <name type="scientific">Calicophoron daubneyi</name>
    <name type="common">Rumen fluke</name>
    <name type="synonym">Paramphistomum daubneyi</name>
    <dbReference type="NCBI Taxonomy" id="300641"/>
    <lineage>
        <taxon>Eukaryota</taxon>
        <taxon>Metazoa</taxon>
        <taxon>Spiralia</taxon>
        <taxon>Lophotrochozoa</taxon>
        <taxon>Platyhelminthes</taxon>
        <taxon>Trematoda</taxon>
        <taxon>Digenea</taxon>
        <taxon>Plagiorchiida</taxon>
        <taxon>Pronocephalata</taxon>
        <taxon>Paramphistomoidea</taxon>
        <taxon>Paramphistomidae</taxon>
        <taxon>Calicophoron</taxon>
    </lineage>
</organism>
<dbReference type="Proteomes" id="UP001497525">
    <property type="component" value="Unassembled WGS sequence"/>
</dbReference>
<reference evidence="1" key="1">
    <citation type="submission" date="2024-06" db="EMBL/GenBank/DDBJ databases">
        <authorList>
            <person name="Liu X."/>
            <person name="Lenzi L."/>
            <person name="Haldenby T S."/>
            <person name="Uol C."/>
        </authorList>
    </citation>
    <scope>NUCLEOTIDE SEQUENCE</scope>
</reference>
<dbReference type="EMBL" id="CAXLJL010000149">
    <property type="protein sequence ID" value="CAL5133041.1"/>
    <property type="molecule type" value="Genomic_DNA"/>
</dbReference>
<comment type="caution">
    <text evidence="1">The sequence shown here is derived from an EMBL/GenBank/DDBJ whole genome shotgun (WGS) entry which is preliminary data.</text>
</comment>
<evidence type="ECO:0000313" key="2">
    <source>
        <dbReference type="Proteomes" id="UP001497525"/>
    </source>
</evidence>